<dbReference type="AlphaFoldDB" id="A0A1T8VLV4"/>
<gene>
    <name evidence="1" type="ORF">SAMEA2259716_05841</name>
</gene>
<protein>
    <submittedName>
        <fullName evidence="1">Uncharacterized protein</fullName>
    </submittedName>
</protein>
<dbReference type="Proteomes" id="UP000190074">
    <property type="component" value="Unassembled WGS sequence"/>
</dbReference>
<organism evidence="1 2">
    <name type="scientific">Mycobacteroides abscessus subsp. massiliense</name>
    <dbReference type="NCBI Taxonomy" id="1962118"/>
    <lineage>
        <taxon>Bacteria</taxon>
        <taxon>Bacillati</taxon>
        <taxon>Actinomycetota</taxon>
        <taxon>Actinomycetes</taxon>
        <taxon>Mycobacteriales</taxon>
        <taxon>Mycobacteriaceae</taxon>
        <taxon>Mycobacteroides</taxon>
        <taxon>Mycobacteroides abscessus</taxon>
    </lineage>
</organism>
<evidence type="ECO:0000313" key="1">
    <source>
        <dbReference type="EMBL" id="SKN06045.1"/>
    </source>
</evidence>
<accession>A0A1T8VLV4</accession>
<dbReference type="EMBL" id="FVGW01000034">
    <property type="protein sequence ID" value="SKN06045.1"/>
    <property type="molecule type" value="Genomic_DNA"/>
</dbReference>
<proteinExistence type="predicted"/>
<sequence length="71" mass="7593">MNFTNSSEQAAGRTCPLCTNEPVEPVIMHGEQVCAECVSRCQICTGPMLIGSLICELCAQVHPDVATRRAA</sequence>
<reference evidence="1 2" key="1">
    <citation type="submission" date="2016-11" db="EMBL/GenBank/DDBJ databases">
        <authorList>
            <consortium name="Pathogen Informatics"/>
        </authorList>
    </citation>
    <scope>NUCLEOTIDE SEQUENCE [LARGE SCALE GENOMIC DNA]</scope>
    <source>
        <strain evidence="1 2">911</strain>
    </source>
</reference>
<name>A0A1T8VLV4_9MYCO</name>
<evidence type="ECO:0000313" key="2">
    <source>
        <dbReference type="Proteomes" id="UP000190074"/>
    </source>
</evidence>
<dbReference type="RefSeq" id="WP_131830294.1">
    <property type="nucleotide sequence ID" value="NZ_FVGW01000034.1"/>
</dbReference>